<dbReference type="SUPFAM" id="SSF51735">
    <property type="entry name" value="NAD(P)-binding Rossmann-fold domains"/>
    <property type="match status" value="1"/>
</dbReference>
<dbReference type="PANTHER" id="PTHR48079">
    <property type="entry name" value="PROTEIN YEEZ"/>
    <property type="match status" value="1"/>
</dbReference>
<keyword evidence="3" id="KW-1185">Reference proteome</keyword>
<dbReference type="InterPro" id="IPR051783">
    <property type="entry name" value="NAD(P)-dependent_oxidoreduct"/>
</dbReference>
<dbReference type="Gene3D" id="3.40.50.720">
    <property type="entry name" value="NAD(P)-binding Rossmann-like Domain"/>
    <property type="match status" value="1"/>
</dbReference>
<protein>
    <submittedName>
        <fullName evidence="2">NAD(P)-binding protein</fullName>
    </submittedName>
</protein>
<dbReference type="EMBL" id="ML996576">
    <property type="protein sequence ID" value="KAF2755989.1"/>
    <property type="molecule type" value="Genomic_DNA"/>
</dbReference>
<dbReference type="OrthoDB" id="2130169at2759"/>
<dbReference type="Pfam" id="PF05368">
    <property type="entry name" value="NmrA"/>
    <property type="match status" value="1"/>
</dbReference>
<dbReference type="PANTHER" id="PTHR48079:SF6">
    <property type="entry name" value="NAD(P)-BINDING DOMAIN-CONTAINING PROTEIN-RELATED"/>
    <property type="match status" value="1"/>
</dbReference>
<evidence type="ECO:0000259" key="1">
    <source>
        <dbReference type="Pfam" id="PF05368"/>
    </source>
</evidence>
<dbReference type="AlphaFoldDB" id="A0A6A6W1H5"/>
<name>A0A6A6W1H5_9PEZI</name>
<proteinExistence type="predicted"/>
<sequence>MSAKIFLTGGTGYIGGDVLYTIVHTHPEYDISALVRDSTKGALFAKQYPQLRLVYGTLDDTQLLAKEAAAADIVVHCAHADHVASAEALIKGLTGKPSGKGFLIHTGGSGILCADDLETGRYGEPSDQVYDDWDGLSVVTSLPDSAPHRIVDKVVLAGASDALKTAIVCPPTIYGLGRGPGNHRSIQAYSMTRTTLKRGKGVRVGKGLNNWTMVHVHDLSGLFLTLVEAAARGGGKAAWGAEGYYFAENGEFLWGEVSEAIAKETAKRGFTKTDEVESIGSEEADKECVSGAFLWGTNSRCKAIRARKVLGWEPKGKSLWSEIPDIVDGEAKAVGMVKGHAALAAGQ</sequence>
<gene>
    <name evidence="2" type="ORF">EJ05DRAFT_478037</name>
</gene>
<dbReference type="GO" id="GO:0005737">
    <property type="term" value="C:cytoplasm"/>
    <property type="evidence" value="ECO:0007669"/>
    <property type="project" value="TreeGrafter"/>
</dbReference>
<feature type="domain" description="NmrA-like" evidence="1">
    <location>
        <begin position="2"/>
        <end position="90"/>
    </location>
</feature>
<dbReference type="Proteomes" id="UP000799437">
    <property type="component" value="Unassembled WGS sequence"/>
</dbReference>
<dbReference type="InterPro" id="IPR008030">
    <property type="entry name" value="NmrA-like"/>
</dbReference>
<accession>A0A6A6W1H5</accession>
<dbReference type="GO" id="GO:0004029">
    <property type="term" value="F:aldehyde dehydrogenase (NAD+) activity"/>
    <property type="evidence" value="ECO:0007669"/>
    <property type="project" value="TreeGrafter"/>
</dbReference>
<evidence type="ECO:0000313" key="3">
    <source>
        <dbReference type="Proteomes" id="UP000799437"/>
    </source>
</evidence>
<organism evidence="2 3">
    <name type="scientific">Pseudovirgaria hyperparasitica</name>
    <dbReference type="NCBI Taxonomy" id="470096"/>
    <lineage>
        <taxon>Eukaryota</taxon>
        <taxon>Fungi</taxon>
        <taxon>Dikarya</taxon>
        <taxon>Ascomycota</taxon>
        <taxon>Pezizomycotina</taxon>
        <taxon>Dothideomycetes</taxon>
        <taxon>Dothideomycetes incertae sedis</taxon>
        <taxon>Acrospermales</taxon>
        <taxon>Acrospermaceae</taxon>
        <taxon>Pseudovirgaria</taxon>
    </lineage>
</organism>
<reference evidence="2" key="1">
    <citation type="journal article" date="2020" name="Stud. Mycol.">
        <title>101 Dothideomycetes genomes: a test case for predicting lifestyles and emergence of pathogens.</title>
        <authorList>
            <person name="Haridas S."/>
            <person name="Albert R."/>
            <person name="Binder M."/>
            <person name="Bloem J."/>
            <person name="Labutti K."/>
            <person name="Salamov A."/>
            <person name="Andreopoulos B."/>
            <person name="Baker S."/>
            <person name="Barry K."/>
            <person name="Bills G."/>
            <person name="Bluhm B."/>
            <person name="Cannon C."/>
            <person name="Castanera R."/>
            <person name="Culley D."/>
            <person name="Daum C."/>
            <person name="Ezra D."/>
            <person name="Gonzalez J."/>
            <person name="Henrissat B."/>
            <person name="Kuo A."/>
            <person name="Liang C."/>
            <person name="Lipzen A."/>
            <person name="Lutzoni F."/>
            <person name="Magnuson J."/>
            <person name="Mondo S."/>
            <person name="Nolan M."/>
            <person name="Ohm R."/>
            <person name="Pangilinan J."/>
            <person name="Park H.-J."/>
            <person name="Ramirez L."/>
            <person name="Alfaro M."/>
            <person name="Sun H."/>
            <person name="Tritt A."/>
            <person name="Yoshinaga Y."/>
            <person name="Zwiers L.-H."/>
            <person name="Turgeon B."/>
            <person name="Goodwin S."/>
            <person name="Spatafora J."/>
            <person name="Crous P."/>
            <person name="Grigoriev I."/>
        </authorList>
    </citation>
    <scope>NUCLEOTIDE SEQUENCE</scope>
    <source>
        <strain evidence="2">CBS 121739</strain>
    </source>
</reference>
<dbReference type="InterPro" id="IPR036291">
    <property type="entry name" value="NAD(P)-bd_dom_sf"/>
</dbReference>
<dbReference type="GeneID" id="54485420"/>
<dbReference type="RefSeq" id="XP_033598440.1">
    <property type="nucleotide sequence ID" value="XM_033744366.1"/>
</dbReference>
<evidence type="ECO:0000313" key="2">
    <source>
        <dbReference type="EMBL" id="KAF2755989.1"/>
    </source>
</evidence>